<dbReference type="EMBL" id="JASBWU010000014">
    <property type="protein sequence ID" value="KAJ9116331.1"/>
    <property type="molecule type" value="Genomic_DNA"/>
</dbReference>
<evidence type="ECO:0000313" key="1">
    <source>
        <dbReference type="EMBL" id="KAJ9116331.1"/>
    </source>
</evidence>
<dbReference type="Proteomes" id="UP001243375">
    <property type="component" value="Unassembled WGS sequence"/>
</dbReference>
<accession>A0ACC2WY30</accession>
<organism evidence="1 2">
    <name type="scientific">Naganishia vaughanmartiniae</name>
    <dbReference type="NCBI Taxonomy" id="1424756"/>
    <lineage>
        <taxon>Eukaryota</taxon>
        <taxon>Fungi</taxon>
        <taxon>Dikarya</taxon>
        <taxon>Basidiomycota</taxon>
        <taxon>Agaricomycotina</taxon>
        <taxon>Tremellomycetes</taxon>
        <taxon>Filobasidiales</taxon>
        <taxon>Filobasidiaceae</taxon>
        <taxon>Naganishia</taxon>
    </lineage>
</organism>
<evidence type="ECO:0000313" key="2">
    <source>
        <dbReference type="Proteomes" id="UP001243375"/>
    </source>
</evidence>
<keyword evidence="2" id="KW-1185">Reference proteome</keyword>
<proteinExistence type="predicted"/>
<sequence length="366" mass="42033">MGMSSTKHERHVCWSEEEAVAHFWFPNLKFILETTCDGKQPVNLAWVSARNVQQRDIDCSAALEKLIVDSCAAKPAETSFGGEQTTKSLQQLPLPDFRSHHDPKVWRELAKKGVKLQNSANKPGSPFGQLDTFQQASELSKLARNVAALTFPNIGMISLHILCEFGLDYDLTLAIFRLFLLLNTLYKDKKMIEGQMMNFQLRVGKVESVSQWIDTMVEQEVNPGTLQKHATPPYSLSIYIDPLVGAGCYYPFEKVLLEIRRKLYDRYQLNGYRLRYLPTRLDVMYKHDAGDPDAKRFAIDFGSKVKATFARFGIYHMHCNSFMPLRYYENGAEVRDEERKALLFFSFEDHQSTAFAMEHTEILHPK</sequence>
<protein>
    <submittedName>
        <fullName evidence="1">Uncharacterized protein</fullName>
    </submittedName>
</protein>
<gene>
    <name evidence="1" type="ORF">QFC22_004771</name>
</gene>
<comment type="caution">
    <text evidence="1">The sequence shown here is derived from an EMBL/GenBank/DDBJ whole genome shotgun (WGS) entry which is preliminary data.</text>
</comment>
<name>A0ACC2WY30_9TREE</name>
<reference evidence="1" key="1">
    <citation type="submission" date="2023-04" db="EMBL/GenBank/DDBJ databases">
        <title>Draft Genome sequencing of Naganishia species isolated from polar environments using Oxford Nanopore Technology.</title>
        <authorList>
            <person name="Leo P."/>
            <person name="Venkateswaran K."/>
        </authorList>
    </citation>
    <scope>NUCLEOTIDE SEQUENCE</scope>
    <source>
        <strain evidence="1">MNA-CCFEE 5425</strain>
    </source>
</reference>